<evidence type="ECO:0000259" key="2">
    <source>
        <dbReference type="Pfam" id="PF20590"/>
    </source>
</evidence>
<dbReference type="GO" id="GO:0008641">
    <property type="term" value="F:ubiquitin-like modifier activating enzyme activity"/>
    <property type="evidence" value="ECO:0007669"/>
    <property type="project" value="InterPro"/>
</dbReference>
<dbReference type="CDD" id="cd01483">
    <property type="entry name" value="E1_enzyme_family"/>
    <property type="match status" value="1"/>
</dbReference>
<dbReference type="Pfam" id="PF20590">
    <property type="entry name" value="DUF6791"/>
    <property type="match status" value="1"/>
</dbReference>
<dbReference type="AlphaFoldDB" id="A0A1D8IQK3"/>
<dbReference type="NCBIfam" id="NF004804">
    <property type="entry name" value="PRK06153.1-3"/>
    <property type="match status" value="1"/>
</dbReference>
<evidence type="ECO:0000313" key="4">
    <source>
        <dbReference type="Proteomes" id="UP000095401"/>
    </source>
</evidence>
<dbReference type="InterPro" id="IPR000594">
    <property type="entry name" value="ThiF_NAD_FAD-bd"/>
</dbReference>
<evidence type="ECO:0000313" key="3">
    <source>
        <dbReference type="EMBL" id="AOU98742.1"/>
    </source>
</evidence>
<dbReference type="InterPro" id="IPR035985">
    <property type="entry name" value="Ubiquitin-activating_enz"/>
</dbReference>
<feature type="domain" description="DUF6791" evidence="2">
    <location>
        <begin position="13"/>
        <end position="165"/>
    </location>
</feature>
<evidence type="ECO:0000259" key="1">
    <source>
        <dbReference type="Pfam" id="PF00899"/>
    </source>
</evidence>
<organism evidence="3 4">
    <name type="scientific">Acidihalobacter yilgarnensis</name>
    <dbReference type="NCBI Taxonomy" id="2819280"/>
    <lineage>
        <taxon>Bacteria</taxon>
        <taxon>Pseudomonadati</taxon>
        <taxon>Pseudomonadota</taxon>
        <taxon>Gammaproteobacteria</taxon>
        <taxon>Chromatiales</taxon>
        <taxon>Ectothiorhodospiraceae</taxon>
        <taxon>Acidihalobacter</taxon>
    </lineage>
</organism>
<dbReference type="Pfam" id="PF00899">
    <property type="entry name" value="ThiF"/>
    <property type="match status" value="1"/>
</dbReference>
<protein>
    <submittedName>
        <fullName evidence="3">Uncharacterized protein</fullName>
    </submittedName>
</protein>
<dbReference type="NCBIfam" id="NF004805">
    <property type="entry name" value="PRK06153.1-4"/>
    <property type="match status" value="1"/>
</dbReference>
<dbReference type="KEGG" id="aprs:BI364_12895"/>
<dbReference type="Gene3D" id="3.40.50.720">
    <property type="entry name" value="NAD(P)-binding Rossmann-like Domain"/>
    <property type="match status" value="1"/>
</dbReference>
<dbReference type="InterPro" id="IPR046741">
    <property type="entry name" value="DUF6791"/>
</dbReference>
<proteinExistence type="predicted"/>
<dbReference type="SUPFAM" id="SSF69572">
    <property type="entry name" value="Activating enzymes of the ubiquitin-like proteins"/>
    <property type="match status" value="1"/>
</dbReference>
<dbReference type="RefSeq" id="WP_070079099.1">
    <property type="nucleotide sequence ID" value="NZ_CP017415.1"/>
</dbReference>
<name>A0A1D8IQK3_9GAMM</name>
<reference evidence="4" key="1">
    <citation type="submission" date="2016-09" db="EMBL/GenBank/DDBJ databases">
        <title>Acidihalobacter prosperus F5.</title>
        <authorList>
            <person name="Khaleque H.N."/>
            <person name="Ramsay J.P."/>
            <person name="Kaksonen A.H."/>
            <person name="Boxall N.J."/>
            <person name="Watkin E.L.J."/>
        </authorList>
    </citation>
    <scope>NUCLEOTIDE SEQUENCE [LARGE SCALE GENOMIC DNA]</scope>
    <source>
        <strain evidence="4">F5</strain>
    </source>
</reference>
<gene>
    <name evidence="3" type="ORF">BI364_12895</name>
</gene>
<accession>A0A1D8IQK3</accession>
<dbReference type="Proteomes" id="UP000095401">
    <property type="component" value="Chromosome"/>
</dbReference>
<sequence>MSSRPIDPNAAFELLRTEGFEVEIHQQHLLVHNIPYVTPQKVVRNATLACLYIENGEQVIAPDSGKGDNHQVWWTGEYPCYPDGTRLDLGTAPQGRELFPGLTVQHQFSNKPFGASGFPDHYTKVTHYIRLIQNQAKAIDRDVDARTGRVLATQEDESVFCYPDTASARSEILAISAKLAASRIAIVGLGGTGSYILDQTAKTPVGEIHLFDGDIFNSHNAFRAPGAASLDEINAKEPKTDYFARKYAPMRRHVISHPYFIDPENVHELAGLDFVFVCVDKGVARSLIATFLIDNSIPFVDVGMNLLLLPEQNSLMGTCRATLVTPEKSDHVADFIPMDSDEEEDVLYRHNIQVADMNAVNAMLAVIKWKQHLGFYQDDTRTHNLSFAVNLMSLNRSPRRPEHSE</sequence>
<dbReference type="EMBL" id="CP017415">
    <property type="protein sequence ID" value="AOU98742.1"/>
    <property type="molecule type" value="Genomic_DNA"/>
</dbReference>
<feature type="domain" description="THIF-type NAD/FAD binding fold" evidence="1">
    <location>
        <begin position="177"/>
        <end position="376"/>
    </location>
</feature>
<keyword evidence="4" id="KW-1185">Reference proteome</keyword>